<name>A0A5C1K712_9CAUD</name>
<protein>
    <submittedName>
        <fullName evidence="1">Minor tail protein</fullName>
    </submittedName>
</protein>
<keyword evidence="2" id="KW-1185">Reference proteome</keyword>
<evidence type="ECO:0000313" key="2">
    <source>
        <dbReference type="Proteomes" id="UP000322144"/>
    </source>
</evidence>
<dbReference type="Proteomes" id="UP000322144">
    <property type="component" value="Segment"/>
</dbReference>
<sequence length="468" mass="51817">MNPLLHALPYDGTGTCFNNRTRGEYHNLADQAGLPYRVIVLDKGYFYNNNLHMIDGRGYVLKEKDDFQCTQMHPEITKKTGIPAFAVIVIKNPRVHHEIRVDAQMVGGVYCNLGKAIANQALGLINNTRKIHWNNITGKPDDYKPNGHLHALWELYGFTPQVLLLKRITAAGEKFVKKDMDALFDQYKAELALVGDELTSIEQRLTTHMNDRNNPHKLTAAKVQLDKVKNAAIATKDQAEAANGDILDRYATPLRAKQSIDKNFLPILQAHVDDRNNPHKETAAKLGTYTVQEHQQVAGNYYNRGETVNSTERIGGVKDANNNTTSNGMTFQELYEFTRQDEILGQLKTGLLPPQTFASGAIPPANNYAFLVPASADAASWLHWIDIQTAWIDKPKSVIYAAGSFDPKGANAEAQLNNVLGRNHPAGTTAIFRYLGGWGIGTGNGAITTYINSVGFAVFNTSLNSWKV</sequence>
<dbReference type="GeneID" id="77936908"/>
<dbReference type="RefSeq" id="YP_010660898.1">
    <property type="nucleotide sequence ID" value="NC_070882.1"/>
</dbReference>
<organism evidence="1 2">
    <name type="scientific">Pseudomonas phage vB_PaeM_PS119XW</name>
    <dbReference type="NCBI Taxonomy" id="2601632"/>
    <lineage>
        <taxon>Viruses</taxon>
        <taxon>Duplodnaviria</taxon>
        <taxon>Heunggongvirae</taxon>
        <taxon>Uroviricota</taxon>
        <taxon>Caudoviricetes</taxon>
        <taxon>Chimalliviridae</taxon>
        <taxon>Pawinskivirus</taxon>
        <taxon>Pawinskivirus PS119XW</taxon>
    </lineage>
</organism>
<accession>A0A5C1K712</accession>
<dbReference type="EMBL" id="MN103543">
    <property type="protein sequence ID" value="QEM41887.1"/>
    <property type="molecule type" value="Genomic_DNA"/>
</dbReference>
<reference evidence="1 2" key="1">
    <citation type="submission" date="2019-06" db="EMBL/GenBank/DDBJ databases">
        <title>A distant relative of Phikzvirus genus phages from a therapeutic phage collection.</title>
        <authorList>
            <person name="Hejnowicz M.S."/>
            <person name="Dabrowski K."/>
            <person name="Gawor J."/>
            <person name="Weber-Dabrowska B."/>
            <person name="Gromadka R."/>
            <person name="Lobocka M.B."/>
        </authorList>
    </citation>
    <scope>NUCLEOTIDE SEQUENCE [LARGE SCALE GENOMIC DNA]</scope>
</reference>
<proteinExistence type="predicted"/>
<dbReference type="KEGG" id="vg:77936908"/>
<evidence type="ECO:0000313" key="1">
    <source>
        <dbReference type="EMBL" id="QEM41887.1"/>
    </source>
</evidence>